<dbReference type="InterPro" id="IPR001828">
    <property type="entry name" value="ANF_lig-bd_rcpt"/>
</dbReference>
<sequence>FVLVCTGAGGLCIAQSIKIPREPRPGEFAKVIERLMETSTARGVVLFANEDDIRRVLEAAARANLSGHFSWVGSDSWGAKMAPVQGLEEAARGAITILPKRASVPGERRY</sequence>
<evidence type="ECO:0000256" key="4">
    <source>
        <dbReference type="ARBA" id="ARBA00023136"/>
    </source>
</evidence>
<evidence type="ECO:0000256" key="1">
    <source>
        <dbReference type="ARBA" id="ARBA00004370"/>
    </source>
</evidence>
<evidence type="ECO:0000259" key="6">
    <source>
        <dbReference type="Pfam" id="PF01094"/>
    </source>
</evidence>
<evidence type="ECO:0000313" key="7">
    <source>
        <dbReference type="EMBL" id="NXT41006.1"/>
    </source>
</evidence>
<dbReference type="AlphaFoldDB" id="A0A7L3CBQ4"/>
<dbReference type="GO" id="GO:0007186">
    <property type="term" value="P:G protein-coupled receptor signaling pathway"/>
    <property type="evidence" value="ECO:0007669"/>
    <property type="project" value="InterPro"/>
</dbReference>
<feature type="non-terminal residue" evidence="7">
    <location>
        <position position="110"/>
    </location>
</feature>
<dbReference type="FunFam" id="3.40.50.2300:FF:000145">
    <property type="entry name" value="Glutamate receptor, metabotropic"/>
    <property type="match status" value="1"/>
</dbReference>
<dbReference type="InterPro" id="IPR000162">
    <property type="entry name" value="GPCR_3_mtglu_rcpt"/>
</dbReference>
<protein>
    <submittedName>
        <fullName evidence="7">GRM6 protein</fullName>
    </submittedName>
</protein>
<accession>A0A7L3CBQ4</accession>
<evidence type="ECO:0000256" key="3">
    <source>
        <dbReference type="ARBA" id="ARBA00022989"/>
    </source>
</evidence>
<evidence type="ECO:0000313" key="8">
    <source>
        <dbReference type="Proteomes" id="UP000555367"/>
    </source>
</evidence>
<keyword evidence="8" id="KW-1185">Reference proteome</keyword>
<feature type="non-terminal residue" evidence="7">
    <location>
        <position position="1"/>
    </location>
</feature>
<dbReference type="Gene3D" id="3.40.50.2300">
    <property type="match status" value="1"/>
</dbReference>
<keyword evidence="2" id="KW-0812">Transmembrane</keyword>
<dbReference type="OrthoDB" id="425344at2759"/>
<keyword evidence="5" id="KW-0325">Glycoprotein</keyword>
<gene>
    <name evidence="7" type="primary">Grm6</name>
    <name evidence="7" type="ORF">PELURI_R11889</name>
</gene>
<evidence type="ECO:0000256" key="5">
    <source>
        <dbReference type="ARBA" id="ARBA00023180"/>
    </source>
</evidence>
<comment type="subcellular location">
    <subcellularLocation>
        <location evidence="1">Membrane</location>
    </subcellularLocation>
</comment>
<feature type="domain" description="Receptor ligand binding region" evidence="6">
    <location>
        <begin position="10"/>
        <end position="106"/>
    </location>
</feature>
<dbReference type="PRINTS" id="PR00593">
    <property type="entry name" value="MTABOTROPICR"/>
</dbReference>
<dbReference type="Proteomes" id="UP000555367">
    <property type="component" value="Unassembled WGS sequence"/>
</dbReference>
<reference evidence="7 8" key="1">
    <citation type="submission" date="2019-09" db="EMBL/GenBank/DDBJ databases">
        <title>Bird 10,000 Genomes (B10K) Project - Family phase.</title>
        <authorList>
            <person name="Zhang G."/>
        </authorList>
    </citation>
    <scope>NUCLEOTIDE SEQUENCE [LARGE SCALE GENOMIC DNA]</scope>
    <source>
        <strain evidence="7">B10K-DU-012-45</strain>
    </source>
</reference>
<evidence type="ECO:0000256" key="2">
    <source>
        <dbReference type="ARBA" id="ARBA00022692"/>
    </source>
</evidence>
<dbReference type="GO" id="GO:0016020">
    <property type="term" value="C:membrane"/>
    <property type="evidence" value="ECO:0007669"/>
    <property type="project" value="UniProtKB-SubCell"/>
</dbReference>
<keyword evidence="4" id="KW-0472">Membrane</keyword>
<comment type="caution">
    <text evidence="7">The sequence shown here is derived from an EMBL/GenBank/DDBJ whole genome shotgun (WGS) entry which is preliminary data.</text>
</comment>
<dbReference type="InterPro" id="IPR028082">
    <property type="entry name" value="Peripla_BP_I"/>
</dbReference>
<keyword evidence="3" id="KW-1133">Transmembrane helix</keyword>
<dbReference type="InterPro" id="IPR050726">
    <property type="entry name" value="mGluR"/>
</dbReference>
<dbReference type="EMBL" id="VZTQ01011609">
    <property type="protein sequence ID" value="NXT41006.1"/>
    <property type="molecule type" value="Genomic_DNA"/>
</dbReference>
<dbReference type="PANTHER" id="PTHR24060">
    <property type="entry name" value="METABOTROPIC GLUTAMATE RECEPTOR"/>
    <property type="match status" value="1"/>
</dbReference>
<organism evidence="7 8">
    <name type="scientific">Pelecanoides urinatrix</name>
    <name type="common">Common diving petrel</name>
    <name type="synonym">Procellaria urinatrix</name>
    <dbReference type="NCBI Taxonomy" id="37079"/>
    <lineage>
        <taxon>Eukaryota</taxon>
        <taxon>Metazoa</taxon>
        <taxon>Chordata</taxon>
        <taxon>Craniata</taxon>
        <taxon>Vertebrata</taxon>
        <taxon>Euteleostomi</taxon>
        <taxon>Archelosauria</taxon>
        <taxon>Archosauria</taxon>
        <taxon>Dinosauria</taxon>
        <taxon>Saurischia</taxon>
        <taxon>Theropoda</taxon>
        <taxon>Coelurosauria</taxon>
        <taxon>Aves</taxon>
        <taxon>Neognathae</taxon>
        <taxon>Neoaves</taxon>
        <taxon>Aequornithes</taxon>
        <taxon>Procellariiformes</taxon>
        <taxon>Procellariidae</taxon>
        <taxon>Pelecanoides</taxon>
    </lineage>
</organism>
<proteinExistence type="predicted"/>
<dbReference type="Pfam" id="PF01094">
    <property type="entry name" value="ANF_receptor"/>
    <property type="match status" value="1"/>
</dbReference>
<name>A0A7L3CBQ4_PELUR</name>
<dbReference type="SUPFAM" id="SSF53822">
    <property type="entry name" value="Periplasmic binding protein-like I"/>
    <property type="match status" value="1"/>
</dbReference>